<keyword evidence="5 8" id="KW-0812">Transmembrane</keyword>
<feature type="transmembrane region" description="Helical" evidence="8">
    <location>
        <begin position="229"/>
        <end position="246"/>
    </location>
</feature>
<dbReference type="AlphaFoldDB" id="A0A5J5GFE3"/>
<dbReference type="EMBL" id="VYQE01000004">
    <property type="protein sequence ID" value="KAA9006777.1"/>
    <property type="molecule type" value="Genomic_DNA"/>
</dbReference>
<dbReference type="InterPro" id="IPR052017">
    <property type="entry name" value="TSUP"/>
</dbReference>
<feature type="transmembrane region" description="Helical" evidence="8">
    <location>
        <begin position="197"/>
        <end position="217"/>
    </location>
</feature>
<comment type="subcellular location">
    <subcellularLocation>
        <location evidence="1 8">Cell membrane</location>
        <topology evidence="1 8">Multi-pass membrane protein</topology>
    </subcellularLocation>
</comment>
<organism evidence="9 10">
    <name type="scientific">Histidinibacterium aquaticum</name>
    <dbReference type="NCBI Taxonomy" id="2613962"/>
    <lineage>
        <taxon>Bacteria</taxon>
        <taxon>Pseudomonadati</taxon>
        <taxon>Pseudomonadota</taxon>
        <taxon>Alphaproteobacteria</taxon>
        <taxon>Rhodobacterales</taxon>
        <taxon>Paracoccaceae</taxon>
        <taxon>Histidinibacterium</taxon>
    </lineage>
</organism>
<name>A0A5J5GFE3_9RHOB</name>
<gene>
    <name evidence="9" type="ORF">F3S47_13440</name>
</gene>
<proteinExistence type="inferred from homology"/>
<evidence type="ECO:0000256" key="6">
    <source>
        <dbReference type="ARBA" id="ARBA00022989"/>
    </source>
</evidence>
<comment type="similarity">
    <text evidence="2 8">Belongs to the 4-toluene sulfonate uptake permease (TSUP) (TC 2.A.102) family.</text>
</comment>
<dbReference type="GO" id="GO:0005886">
    <property type="term" value="C:plasma membrane"/>
    <property type="evidence" value="ECO:0007669"/>
    <property type="project" value="UniProtKB-SubCell"/>
</dbReference>
<feature type="transmembrane region" description="Helical" evidence="8">
    <location>
        <begin position="76"/>
        <end position="96"/>
    </location>
</feature>
<dbReference type="PANTHER" id="PTHR30269:SF37">
    <property type="entry name" value="MEMBRANE TRANSPORTER PROTEIN"/>
    <property type="match status" value="1"/>
</dbReference>
<evidence type="ECO:0000256" key="4">
    <source>
        <dbReference type="ARBA" id="ARBA00022475"/>
    </source>
</evidence>
<dbReference type="RefSeq" id="WP_150445795.1">
    <property type="nucleotide sequence ID" value="NZ_VYQE01000004.1"/>
</dbReference>
<evidence type="ECO:0000313" key="10">
    <source>
        <dbReference type="Proteomes" id="UP000326554"/>
    </source>
</evidence>
<keyword evidence="10" id="KW-1185">Reference proteome</keyword>
<keyword evidence="6 8" id="KW-1133">Transmembrane helix</keyword>
<feature type="transmembrane region" description="Helical" evidence="8">
    <location>
        <begin position="169"/>
        <end position="190"/>
    </location>
</feature>
<dbReference type="Proteomes" id="UP000326554">
    <property type="component" value="Unassembled WGS sequence"/>
</dbReference>
<sequence>MLANLDIQALLAVIVALGLGGFVKGATGSGAPLVAVPVMAAFYDVKMAIVVMVVPNLVNNALQAWSYREHIHPPKLALFMALGSIPGIFLGTRLLSALEPETLSLALGVLLVCYLLLRIFNPQAELGRRVALFLSFPAGFGAGLLHGTAGISGPAAVLFLSTMNLARPAFVGTISAFFVTGAVAHIPALWQQDLLTWNGLMISTLALIPVSLCLQLGNRAARRLPKETFNRWVLVLIAVLAARLLWRGLA</sequence>
<keyword evidence="4 8" id="KW-1003">Cell membrane</keyword>
<evidence type="ECO:0000256" key="8">
    <source>
        <dbReference type="RuleBase" id="RU363041"/>
    </source>
</evidence>
<dbReference type="Pfam" id="PF01925">
    <property type="entry name" value="TauE"/>
    <property type="match status" value="1"/>
</dbReference>
<evidence type="ECO:0000256" key="2">
    <source>
        <dbReference type="ARBA" id="ARBA00009142"/>
    </source>
</evidence>
<reference evidence="9 10" key="1">
    <citation type="submission" date="2019-09" db="EMBL/GenBank/DDBJ databases">
        <authorList>
            <person name="Park J.-S."/>
            <person name="Choi H.-J."/>
        </authorList>
    </citation>
    <scope>NUCLEOTIDE SEQUENCE [LARGE SCALE GENOMIC DNA]</scope>
    <source>
        <strain evidence="9 10">176SS1-4</strain>
    </source>
</reference>
<comment type="caution">
    <text evidence="9">The sequence shown here is derived from an EMBL/GenBank/DDBJ whole genome shotgun (WGS) entry which is preliminary data.</text>
</comment>
<evidence type="ECO:0000256" key="5">
    <source>
        <dbReference type="ARBA" id="ARBA00022692"/>
    </source>
</evidence>
<evidence type="ECO:0000256" key="1">
    <source>
        <dbReference type="ARBA" id="ARBA00004651"/>
    </source>
</evidence>
<dbReference type="PANTHER" id="PTHR30269">
    <property type="entry name" value="TRANSMEMBRANE PROTEIN YFCA"/>
    <property type="match status" value="1"/>
</dbReference>
<evidence type="ECO:0000256" key="7">
    <source>
        <dbReference type="ARBA" id="ARBA00023136"/>
    </source>
</evidence>
<protein>
    <recommendedName>
        <fullName evidence="8">Probable membrane transporter protein</fullName>
    </recommendedName>
</protein>
<accession>A0A5J5GFE3</accession>
<evidence type="ECO:0000313" key="9">
    <source>
        <dbReference type="EMBL" id="KAA9006777.1"/>
    </source>
</evidence>
<dbReference type="InterPro" id="IPR002781">
    <property type="entry name" value="TM_pro_TauE-like"/>
</dbReference>
<keyword evidence="7 8" id="KW-0472">Membrane</keyword>
<feature type="transmembrane region" description="Helical" evidence="8">
    <location>
        <begin position="102"/>
        <end position="120"/>
    </location>
</feature>
<feature type="transmembrane region" description="Helical" evidence="8">
    <location>
        <begin position="132"/>
        <end position="157"/>
    </location>
</feature>
<evidence type="ECO:0000256" key="3">
    <source>
        <dbReference type="ARBA" id="ARBA00022448"/>
    </source>
</evidence>
<keyword evidence="3" id="KW-0813">Transport</keyword>